<feature type="non-terminal residue" evidence="3">
    <location>
        <position position="1"/>
    </location>
</feature>
<dbReference type="Gene3D" id="3.30.429.10">
    <property type="entry name" value="Macrophage Migration Inhibitory Factor"/>
    <property type="match status" value="1"/>
</dbReference>
<feature type="domain" description="Tautomerase cis-CaaD-like" evidence="2">
    <location>
        <begin position="9"/>
        <end position="152"/>
    </location>
</feature>
<dbReference type="EMBL" id="CAVNYO010000181">
    <property type="protein sequence ID" value="CAK5272285.1"/>
    <property type="molecule type" value="Genomic_DNA"/>
</dbReference>
<protein>
    <recommendedName>
        <fullName evidence="2">Tautomerase cis-CaaD-like domain-containing protein</fullName>
    </recommendedName>
</protein>
<dbReference type="Pfam" id="PF14832">
    <property type="entry name" value="Tautomerase_3"/>
    <property type="match status" value="1"/>
</dbReference>
<dbReference type="SUPFAM" id="SSF55331">
    <property type="entry name" value="Tautomerase/MIF"/>
    <property type="match status" value="1"/>
</dbReference>
<proteinExistence type="predicted"/>
<dbReference type="Proteomes" id="UP001295794">
    <property type="component" value="Unassembled WGS sequence"/>
</dbReference>
<evidence type="ECO:0000313" key="4">
    <source>
        <dbReference type="Proteomes" id="UP001295794"/>
    </source>
</evidence>
<evidence type="ECO:0000313" key="3">
    <source>
        <dbReference type="EMBL" id="CAK5272285.1"/>
    </source>
</evidence>
<accession>A0AAD2HCK5</accession>
<dbReference type="InterPro" id="IPR014347">
    <property type="entry name" value="Tautomerase/MIF_sf"/>
</dbReference>
<sequence length="158" mass="17734">IQTETQTAMPFHQFYTPKGLYSDAEKAALAKDITALYAAPPISLPEFYVVVAFIELEQGNFFVGAETKRADNMVRIQVEHVARTFPVGEAGVASKRDFMARYEGTLKRYTAGRGVDWEIGIQDSDPQLWHLNGMAPPPPESEQEKLWKKENKAVPYVA</sequence>
<dbReference type="InterPro" id="IPR028116">
    <property type="entry name" value="Cis-CaaD-like"/>
</dbReference>
<evidence type="ECO:0000256" key="1">
    <source>
        <dbReference type="SAM" id="MobiDB-lite"/>
    </source>
</evidence>
<gene>
    <name evidence="3" type="ORF">MYCIT1_LOCUS17919</name>
</gene>
<feature type="region of interest" description="Disordered" evidence="1">
    <location>
        <begin position="133"/>
        <end position="158"/>
    </location>
</feature>
<reference evidence="3" key="1">
    <citation type="submission" date="2023-11" db="EMBL/GenBank/DDBJ databases">
        <authorList>
            <person name="De Vega J J."/>
            <person name="De Vega J J."/>
        </authorList>
    </citation>
    <scope>NUCLEOTIDE SEQUENCE</scope>
</reference>
<comment type="caution">
    <text evidence="3">The sequence shown here is derived from an EMBL/GenBank/DDBJ whole genome shotgun (WGS) entry which is preliminary data.</text>
</comment>
<organism evidence="3 4">
    <name type="scientific">Mycena citricolor</name>
    <dbReference type="NCBI Taxonomy" id="2018698"/>
    <lineage>
        <taxon>Eukaryota</taxon>
        <taxon>Fungi</taxon>
        <taxon>Dikarya</taxon>
        <taxon>Basidiomycota</taxon>
        <taxon>Agaricomycotina</taxon>
        <taxon>Agaricomycetes</taxon>
        <taxon>Agaricomycetidae</taxon>
        <taxon>Agaricales</taxon>
        <taxon>Marasmiineae</taxon>
        <taxon>Mycenaceae</taxon>
        <taxon>Mycena</taxon>
    </lineage>
</organism>
<keyword evidence="4" id="KW-1185">Reference proteome</keyword>
<dbReference type="AlphaFoldDB" id="A0AAD2HCK5"/>
<name>A0AAD2HCK5_9AGAR</name>
<feature type="compositionally biased region" description="Basic and acidic residues" evidence="1">
    <location>
        <begin position="142"/>
        <end position="152"/>
    </location>
</feature>
<evidence type="ECO:0000259" key="2">
    <source>
        <dbReference type="Pfam" id="PF14832"/>
    </source>
</evidence>